<name>A0ABW8F2C0_9BURK</name>
<sequence length="383" mass="41600">MRRRLLRSLFGSWLFISACAACAQDMVGGVLRVQLGFTSPLSGAQGAGGTDALNGARLAIERVNQQDMRIDGKPVRFELLVKDDQADPELGMEIAQEFVRAKVSAVLGPFNSGVAMAVAKIYNRRRVPILTVASNPAVTRADYDYVFRLGASDGDMGRKLAQYAARVLKFKRVAIINDGSDYAKGLINEFQAEAKRDGLHTATLLQLGERASDPEVRSALGLVRESNPDVILFAGYVPQAAQLLREMSREKIALPMLAGDAQCSTEMFRLAANYMGGGVYCVQGGVWLTRVADGAVFAATYQNRYGRPPDVYAASFYDGVLLLAQAMKTAGSAQPERFVPVLARGRYKGITATYEFDAKHDLKDSDVTILRLKDGALVPLANF</sequence>
<comment type="caution">
    <text evidence="5">The sequence shown here is derived from an EMBL/GenBank/DDBJ whole genome shotgun (WGS) entry which is preliminary data.</text>
</comment>
<keyword evidence="2 3" id="KW-0732">Signal</keyword>
<dbReference type="EMBL" id="JBIUZV010000009">
    <property type="protein sequence ID" value="MFJ3047442.1"/>
    <property type="molecule type" value="Genomic_DNA"/>
</dbReference>
<dbReference type="RefSeq" id="WP_402702022.1">
    <property type="nucleotide sequence ID" value="NZ_JBIUZV010000009.1"/>
</dbReference>
<evidence type="ECO:0000256" key="1">
    <source>
        <dbReference type="ARBA" id="ARBA00010062"/>
    </source>
</evidence>
<evidence type="ECO:0000256" key="2">
    <source>
        <dbReference type="ARBA" id="ARBA00022729"/>
    </source>
</evidence>
<dbReference type="Proteomes" id="UP001617427">
    <property type="component" value="Unassembled WGS sequence"/>
</dbReference>
<dbReference type="PANTHER" id="PTHR47151:SF2">
    <property type="entry name" value="AMINO ACID BINDING PROTEIN"/>
    <property type="match status" value="1"/>
</dbReference>
<reference evidence="5 6" key="1">
    <citation type="submission" date="2024-10" db="EMBL/GenBank/DDBJ databases">
        <title>The Natural Products Discovery Center: Release of the First 8490 Sequenced Strains for Exploring Actinobacteria Biosynthetic Diversity.</title>
        <authorList>
            <person name="Kalkreuter E."/>
            <person name="Kautsar S.A."/>
            <person name="Yang D."/>
            <person name="Bader C.D."/>
            <person name="Teijaro C.N."/>
            <person name="Fluegel L."/>
            <person name="Davis C.M."/>
            <person name="Simpson J.R."/>
            <person name="Lauterbach L."/>
            <person name="Steele A.D."/>
            <person name="Gui C."/>
            <person name="Meng S."/>
            <person name="Li G."/>
            <person name="Viehrig K."/>
            <person name="Ye F."/>
            <person name="Su P."/>
            <person name="Kiefer A.F."/>
            <person name="Nichols A."/>
            <person name="Cepeda A.J."/>
            <person name="Yan W."/>
            <person name="Fan B."/>
            <person name="Jiang Y."/>
            <person name="Adhikari A."/>
            <person name="Zheng C.-J."/>
            <person name="Schuster L."/>
            <person name="Cowan T.M."/>
            <person name="Smanski M.J."/>
            <person name="Chevrette M.G."/>
            <person name="De Carvalho L.P.S."/>
            <person name="Shen B."/>
        </authorList>
    </citation>
    <scope>NUCLEOTIDE SEQUENCE [LARGE SCALE GENOMIC DNA]</scope>
    <source>
        <strain evidence="5 6">NPDC087045</strain>
    </source>
</reference>
<dbReference type="Pfam" id="PF13458">
    <property type="entry name" value="Peripla_BP_6"/>
    <property type="match status" value="1"/>
</dbReference>
<proteinExistence type="inferred from homology"/>
<accession>A0ABW8F2C0</accession>
<dbReference type="CDD" id="cd06342">
    <property type="entry name" value="PBP1_ABC_LIVBP-like"/>
    <property type="match status" value="1"/>
</dbReference>
<evidence type="ECO:0000313" key="5">
    <source>
        <dbReference type="EMBL" id="MFJ3047442.1"/>
    </source>
</evidence>
<feature type="chain" id="PRO_5045105678" evidence="3">
    <location>
        <begin position="24"/>
        <end position="383"/>
    </location>
</feature>
<dbReference type="SUPFAM" id="SSF53822">
    <property type="entry name" value="Periplasmic binding protein-like I"/>
    <property type="match status" value="1"/>
</dbReference>
<dbReference type="InterPro" id="IPR028081">
    <property type="entry name" value="Leu-bd"/>
</dbReference>
<feature type="domain" description="Leucine-binding protein" evidence="4">
    <location>
        <begin position="33"/>
        <end position="375"/>
    </location>
</feature>
<evidence type="ECO:0000256" key="3">
    <source>
        <dbReference type="SAM" id="SignalP"/>
    </source>
</evidence>
<protein>
    <submittedName>
        <fullName evidence="5">Branched-chain amino acid ABC transporter substrate-binding protein</fullName>
    </submittedName>
</protein>
<evidence type="ECO:0000259" key="4">
    <source>
        <dbReference type="Pfam" id="PF13458"/>
    </source>
</evidence>
<gene>
    <name evidence="5" type="ORF">ACIPEN_16570</name>
</gene>
<organism evidence="5 6">
    <name type="scientific">Herbaspirillum chlorophenolicum</name>
    <dbReference type="NCBI Taxonomy" id="211589"/>
    <lineage>
        <taxon>Bacteria</taxon>
        <taxon>Pseudomonadati</taxon>
        <taxon>Pseudomonadota</taxon>
        <taxon>Betaproteobacteria</taxon>
        <taxon>Burkholderiales</taxon>
        <taxon>Oxalobacteraceae</taxon>
        <taxon>Herbaspirillum</taxon>
    </lineage>
</organism>
<dbReference type="InterPro" id="IPR028082">
    <property type="entry name" value="Peripla_BP_I"/>
</dbReference>
<feature type="signal peptide" evidence="3">
    <location>
        <begin position="1"/>
        <end position="23"/>
    </location>
</feature>
<evidence type="ECO:0000313" key="6">
    <source>
        <dbReference type="Proteomes" id="UP001617427"/>
    </source>
</evidence>
<dbReference type="PANTHER" id="PTHR47151">
    <property type="entry name" value="LEU/ILE/VAL-BINDING ABC TRANSPORTER SUBUNIT"/>
    <property type="match status" value="1"/>
</dbReference>
<keyword evidence="6" id="KW-1185">Reference proteome</keyword>
<dbReference type="PROSITE" id="PS51257">
    <property type="entry name" value="PROKAR_LIPOPROTEIN"/>
    <property type="match status" value="1"/>
</dbReference>
<comment type="similarity">
    <text evidence="1">Belongs to the leucine-binding protein family.</text>
</comment>
<dbReference type="Gene3D" id="3.40.50.2300">
    <property type="match status" value="2"/>
</dbReference>